<dbReference type="AlphaFoldDB" id="A0A1H5KB83"/>
<feature type="transmembrane region" description="Helical" evidence="1">
    <location>
        <begin position="69"/>
        <end position="89"/>
    </location>
</feature>
<reference evidence="3" key="1">
    <citation type="submission" date="2016-10" db="EMBL/GenBank/DDBJ databases">
        <authorList>
            <person name="Varghese N."/>
            <person name="Submissions S."/>
        </authorList>
    </citation>
    <scope>NUCLEOTIDE SEQUENCE [LARGE SCALE GENOMIC DNA]</scope>
    <source>
        <strain evidence="3">DSM 21368</strain>
    </source>
</reference>
<keyword evidence="3" id="KW-1185">Reference proteome</keyword>
<sequence>MSGESEQTRKRTVAEIEADLAASREQLTKAVDELSRRVDPRRQVEDVKERARDSATSFVDGLKSGDPKALGIAGAAAATVLAIVGLTVARRKK</sequence>
<evidence type="ECO:0000256" key="1">
    <source>
        <dbReference type="SAM" id="Phobius"/>
    </source>
</evidence>
<keyword evidence="1" id="KW-0472">Membrane</keyword>
<organism evidence="2 3">
    <name type="scientific">Ruania alba</name>
    <dbReference type="NCBI Taxonomy" id="648782"/>
    <lineage>
        <taxon>Bacteria</taxon>
        <taxon>Bacillati</taxon>
        <taxon>Actinomycetota</taxon>
        <taxon>Actinomycetes</taxon>
        <taxon>Micrococcales</taxon>
        <taxon>Ruaniaceae</taxon>
        <taxon>Ruania</taxon>
    </lineage>
</organism>
<protein>
    <recommendedName>
        <fullName evidence="4">DUF3618 domain-containing protein</fullName>
    </recommendedName>
</protein>
<dbReference type="Pfam" id="PF12277">
    <property type="entry name" value="DUF3618"/>
    <property type="match status" value="1"/>
</dbReference>
<evidence type="ECO:0000313" key="2">
    <source>
        <dbReference type="EMBL" id="SEE62066.1"/>
    </source>
</evidence>
<dbReference type="InterPro" id="IPR022062">
    <property type="entry name" value="DUF3618"/>
</dbReference>
<dbReference type="OrthoDB" id="4562250at2"/>
<gene>
    <name evidence="2" type="ORF">SAMN04488554_2178</name>
</gene>
<name>A0A1H5KB83_9MICO</name>
<dbReference type="Proteomes" id="UP000199220">
    <property type="component" value="Unassembled WGS sequence"/>
</dbReference>
<keyword evidence="1" id="KW-1133">Transmembrane helix</keyword>
<dbReference type="STRING" id="648782.SAMN04488554_2178"/>
<evidence type="ECO:0008006" key="4">
    <source>
        <dbReference type="Google" id="ProtNLM"/>
    </source>
</evidence>
<proteinExistence type="predicted"/>
<evidence type="ECO:0000313" key="3">
    <source>
        <dbReference type="Proteomes" id="UP000199220"/>
    </source>
</evidence>
<keyword evidence="1" id="KW-0812">Transmembrane</keyword>
<dbReference type="RefSeq" id="WP_089773176.1">
    <property type="nucleotide sequence ID" value="NZ_FNTX01000002.1"/>
</dbReference>
<accession>A0A1H5KB83</accession>
<dbReference type="EMBL" id="FNTX01000002">
    <property type="protein sequence ID" value="SEE62066.1"/>
    <property type="molecule type" value="Genomic_DNA"/>
</dbReference>